<protein>
    <submittedName>
        <fullName evidence="1">Uncharacterized protein</fullName>
    </submittedName>
</protein>
<sequence>MIYKLKVANLTTEFGALSDNVYYGETGRKVNTNFERFKGLNDQIIYIETGVEDSGYYEGKDIVLGRFEVYGNLVGRSSNPAIMNAEIGYTQENGQLNSLTIPKNLYPGKINVYVVKPDVKPIIESKYDPKNVLTNGEIICKSSIDVDLIPNITDIESLQYSLVKDQPQNMNGSFIKDNYRVLNKNTKNNTQVTIKGLDIVNRVGKDKPQYNINYTTSNTANKKELEAFIGDRVLNKISTQSGEKINLDGLDIDILGLTKFFKETNIKGSTILGDMEIKYLTMELTLDVNVNGKTETEKVGVIWNTSLKDAQ</sequence>
<organism evidence="1 2">
    <name type="scientific">Romboutsia hominis</name>
    <dbReference type="NCBI Taxonomy" id="1507512"/>
    <lineage>
        <taxon>Bacteria</taxon>
        <taxon>Bacillati</taxon>
        <taxon>Bacillota</taxon>
        <taxon>Clostridia</taxon>
        <taxon>Peptostreptococcales</taxon>
        <taxon>Peptostreptococcaceae</taxon>
        <taxon>Romboutsia</taxon>
    </lineage>
</organism>
<keyword evidence="2" id="KW-1185">Reference proteome</keyword>
<dbReference type="KEGG" id="rhom:FRIFI_2375"/>
<dbReference type="RefSeq" id="WP_166505965.1">
    <property type="nucleotide sequence ID" value="NZ_LN650648.1"/>
</dbReference>
<accession>A0A2P2BU54</accession>
<evidence type="ECO:0000313" key="2">
    <source>
        <dbReference type="Proteomes" id="UP000245695"/>
    </source>
</evidence>
<evidence type="ECO:0000313" key="1">
    <source>
        <dbReference type="EMBL" id="CEI73901.1"/>
    </source>
</evidence>
<dbReference type="Proteomes" id="UP000245695">
    <property type="component" value="Chromosome 1"/>
</dbReference>
<dbReference type="EMBL" id="LN650648">
    <property type="protein sequence ID" value="CEI73901.1"/>
    <property type="molecule type" value="Genomic_DNA"/>
</dbReference>
<name>A0A2P2BU54_9FIRM</name>
<gene>
    <name evidence="1" type="ORF">FRIFI_2375</name>
</gene>
<reference evidence="1 2" key="1">
    <citation type="submission" date="2014-09" db="EMBL/GenBank/DDBJ databases">
        <authorList>
            <person name="Hornung B.V."/>
        </authorList>
    </citation>
    <scope>NUCLEOTIDE SEQUENCE [LARGE SCALE GENOMIC DNA]</scope>
    <source>
        <strain evidence="1 2">FRIFI</strain>
    </source>
</reference>
<proteinExistence type="predicted"/>
<dbReference type="AlphaFoldDB" id="A0A2P2BU54"/>